<evidence type="ECO:0000256" key="1">
    <source>
        <dbReference type="SAM" id="Coils"/>
    </source>
</evidence>
<dbReference type="PATRIC" id="fig|83552.4.peg.883"/>
<sequence>MRGDKMGLNISHPQIGVDPYFLAKDALKKDRVNLDDEKENTTSSLRNFTFSDFNTPHQKRQLADRQFRVERSIFILEQHIEKKVMSIFFQAIVCFLTKNVFREGHTIHQGYTAKSLHGVKFQAAHSATLPCLFAKQGDTEIVYLYRSGYYDESNATLDVIKAINDADRSIEEKTKDSLLRQKAIALLNLTSVGKITPEEVVTHFVNHLIEEIDKALTREIQSAKGEIDVAKRERILEIIDVLHFYRKKAASLIPFVNQPENIDLWLNLNMKDPLFEEASQMIVQIKDNHAVDRNQTALLIKKKIEEIPVIIRHERHKSYNESRIPNHFYDLYYNAVLNRFTGKDLIVVEEATGIKQSELNDKVTHFKRIAVTQSILTENLKKIDGLIQTVFPLIYRLQGRELLENQRIELSSQKMACLRPAIYKLRYKIIRIDQEVQSVIKVVLENTFNSIKKNLKLNNLKSFFYHMIFEQLNNSMRTFFCKLLNISSFQTNRKVRELKVNQRAHSSLEGIASAINQLSNQIHQAAINPTSKYEDLQKKISAQLPSRKSYKILFLKRLFEQAQSQIDKNLIAKLSGNTEDQINSQIDATIANKYKKTLSIDQKINRHHAKLIDDALNVAKREIVKLQKETEKFQGQLMMELRTSHGMTQKIFQSLYKKKNPGYPMSDGTLSNLENGIKTMSRETIRQVSEIFGVSEALFYPSHFAEV</sequence>
<evidence type="ECO:0000313" key="3">
    <source>
        <dbReference type="EMBL" id="KIA77926.1"/>
    </source>
</evidence>
<keyword evidence="1" id="KW-0175">Coiled coil</keyword>
<comment type="caution">
    <text evidence="3">The sequence shown here is derived from an EMBL/GenBank/DDBJ whole genome shotgun (WGS) entry which is preliminary data.</text>
</comment>
<proteinExistence type="predicted"/>
<name>A0A0C1C2Y4_9BACT</name>
<dbReference type="CDD" id="cd00093">
    <property type="entry name" value="HTH_XRE"/>
    <property type="match status" value="1"/>
</dbReference>
<dbReference type="EMBL" id="JSAM01000054">
    <property type="protein sequence ID" value="KIA77926.1"/>
    <property type="molecule type" value="Genomic_DNA"/>
</dbReference>
<organism evidence="3 4">
    <name type="scientific">Parachlamydia acanthamoebae</name>
    <dbReference type="NCBI Taxonomy" id="83552"/>
    <lineage>
        <taxon>Bacteria</taxon>
        <taxon>Pseudomonadati</taxon>
        <taxon>Chlamydiota</taxon>
        <taxon>Chlamydiia</taxon>
        <taxon>Parachlamydiales</taxon>
        <taxon>Parachlamydiaceae</taxon>
        <taxon>Parachlamydia</taxon>
    </lineage>
</organism>
<dbReference type="InterPro" id="IPR010982">
    <property type="entry name" value="Lambda_DNA-bd_dom_sf"/>
</dbReference>
<feature type="domain" description="HTH cro/C1-type" evidence="2">
    <location>
        <begin position="665"/>
        <end position="699"/>
    </location>
</feature>
<dbReference type="AlphaFoldDB" id="A0A0C1C2Y4"/>
<reference evidence="3 4" key="1">
    <citation type="journal article" date="2014" name="Mol. Biol. Evol.">
        <title>Massive expansion of Ubiquitination-related gene families within the Chlamydiae.</title>
        <authorList>
            <person name="Domman D."/>
            <person name="Collingro A."/>
            <person name="Lagkouvardos I."/>
            <person name="Gehre L."/>
            <person name="Weinmaier T."/>
            <person name="Rattei T."/>
            <person name="Subtil A."/>
            <person name="Horn M."/>
        </authorList>
    </citation>
    <scope>NUCLEOTIDE SEQUENCE [LARGE SCALE GENOMIC DNA]</scope>
    <source>
        <strain evidence="3 4">OEW1</strain>
    </source>
</reference>
<feature type="coiled-coil region" evidence="1">
    <location>
        <begin position="609"/>
        <end position="636"/>
    </location>
</feature>
<gene>
    <name evidence="3" type="ORF">DB43_FJ00040</name>
</gene>
<dbReference type="InterPro" id="IPR001387">
    <property type="entry name" value="Cro/C1-type_HTH"/>
</dbReference>
<dbReference type="SUPFAM" id="SSF47413">
    <property type="entry name" value="lambda repressor-like DNA-binding domains"/>
    <property type="match status" value="1"/>
</dbReference>
<dbReference type="PROSITE" id="PS50943">
    <property type="entry name" value="HTH_CROC1"/>
    <property type="match status" value="1"/>
</dbReference>
<accession>A0A0C1C2Y4</accession>
<evidence type="ECO:0000313" key="4">
    <source>
        <dbReference type="Proteomes" id="UP000031307"/>
    </source>
</evidence>
<dbReference type="Gene3D" id="1.10.260.40">
    <property type="entry name" value="lambda repressor-like DNA-binding domains"/>
    <property type="match status" value="1"/>
</dbReference>
<dbReference type="Proteomes" id="UP000031307">
    <property type="component" value="Unassembled WGS sequence"/>
</dbReference>
<evidence type="ECO:0000259" key="2">
    <source>
        <dbReference type="PROSITE" id="PS50943"/>
    </source>
</evidence>
<protein>
    <recommendedName>
        <fullName evidence="2">HTH cro/C1-type domain-containing protein</fullName>
    </recommendedName>
</protein>
<dbReference type="GO" id="GO:0003677">
    <property type="term" value="F:DNA binding"/>
    <property type="evidence" value="ECO:0007669"/>
    <property type="project" value="InterPro"/>
</dbReference>